<feature type="transmembrane region" description="Helical" evidence="2">
    <location>
        <begin position="22"/>
        <end position="39"/>
    </location>
</feature>
<evidence type="ECO:0000256" key="1">
    <source>
        <dbReference type="SAM" id="MobiDB-lite"/>
    </source>
</evidence>
<evidence type="ECO:0000256" key="2">
    <source>
        <dbReference type="SAM" id="Phobius"/>
    </source>
</evidence>
<dbReference type="Proteomes" id="UP000316659">
    <property type="component" value="Unassembled WGS sequence"/>
</dbReference>
<dbReference type="AlphaFoldDB" id="A0A4Y4DZM2"/>
<reference evidence="3 4" key="1">
    <citation type="submission" date="2019-06" db="EMBL/GenBank/DDBJ databases">
        <title>Whole genome shotgun sequence of Cellulosimicrobium cellulans NBRC 15516.</title>
        <authorList>
            <person name="Hosoyama A."/>
            <person name="Uohara A."/>
            <person name="Ohji S."/>
            <person name="Ichikawa N."/>
        </authorList>
    </citation>
    <scope>NUCLEOTIDE SEQUENCE [LARGE SCALE GENOMIC DNA]</scope>
    <source>
        <strain evidence="3 4">NBRC 15516</strain>
    </source>
</reference>
<accession>A0A4Y4DZM2</accession>
<protein>
    <submittedName>
        <fullName evidence="3">Uncharacterized protein</fullName>
    </submittedName>
</protein>
<comment type="caution">
    <text evidence="3">The sequence shown here is derived from an EMBL/GenBank/DDBJ whole genome shotgun (WGS) entry which is preliminary data.</text>
</comment>
<organism evidence="3 4">
    <name type="scientific">Cellulosimicrobium cellulans</name>
    <name type="common">Arthrobacter luteus</name>
    <dbReference type="NCBI Taxonomy" id="1710"/>
    <lineage>
        <taxon>Bacteria</taxon>
        <taxon>Bacillati</taxon>
        <taxon>Actinomycetota</taxon>
        <taxon>Actinomycetes</taxon>
        <taxon>Micrococcales</taxon>
        <taxon>Promicromonosporaceae</taxon>
        <taxon>Cellulosimicrobium</taxon>
    </lineage>
</organism>
<evidence type="ECO:0000313" key="3">
    <source>
        <dbReference type="EMBL" id="GED08798.1"/>
    </source>
</evidence>
<feature type="transmembrane region" description="Helical" evidence="2">
    <location>
        <begin position="82"/>
        <end position="104"/>
    </location>
</feature>
<gene>
    <name evidence="3" type="ORF">CCE02nite_07970</name>
</gene>
<dbReference type="EMBL" id="BJNZ01000003">
    <property type="protein sequence ID" value="GED08798.1"/>
    <property type="molecule type" value="Genomic_DNA"/>
</dbReference>
<evidence type="ECO:0000313" key="4">
    <source>
        <dbReference type="Proteomes" id="UP000316659"/>
    </source>
</evidence>
<name>A0A4Y4DZM2_CELCE</name>
<feature type="region of interest" description="Disordered" evidence="1">
    <location>
        <begin position="135"/>
        <end position="162"/>
    </location>
</feature>
<keyword evidence="2" id="KW-0812">Transmembrane</keyword>
<proteinExistence type="predicted"/>
<keyword evidence="2" id="KW-1133">Transmembrane helix</keyword>
<sequence>MPATTECAKATRRPTRSTARRRAPLFGPTFMLIGVGLTVPAFDPFWAMLRAVVKLAVYGLARGDPVWGRRCRQGRWLVVEGVAVAVALLGQAWAGLVVGAVLLARAAGDAHHLHTGRFVAASPGNFLLRARRRARSERRRAGTRSLNPRVAGTPSARDGGRP</sequence>
<keyword evidence="2" id="KW-0472">Membrane</keyword>